<comment type="caution">
    <text evidence="1">The sequence shown here is derived from an EMBL/GenBank/DDBJ whole genome shotgun (WGS) entry which is preliminary data.</text>
</comment>
<evidence type="ECO:0000313" key="1">
    <source>
        <dbReference type="EMBL" id="RNB83953.1"/>
    </source>
</evidence>
<dbReference type="Proteomes" id="UP000269573">
    <property type="component" value="Unassembled WGS sequence"/>
</dbReference>
<keyword evidence="2" id="KW-1185">Reference proteome</keyword>
<sequence>MQGKACLWASFFTVPVRRMAIPTIRYAVKKLAARGKAAVNVSGQWLPLNQWEGYDRPFPE</sequence>
<protein>
    <submittedName>
        <fullName evidence="1">Uncharacterized protein</fullName>
    </submittedName>
</protein>
<proteinExistence type="predicted"/>
<dbReference type="AlphaFoldDB" id="A0A3M8D7X8"/>
<evidence type="ECO:0000313" key="2">
    <source>
        <dbReference type="Proteomes" id="UP000269573"/>
    </source>
</evidence>
<dbReference type="EMBL" id="RHHU01000010">
    <property type="protein sequence ID" value="RNB83953.1"/>
    <property type="molecule type" value="Genomic_DNA"/>
</dbReference>
<organism evidence="1 2">
    <name type="scientific">Brevibacillus nitrificans</name>
    <dbReference type="NCBI Taxonomy" id="651560"/>
    <lineage>
        <taxon>Bacteria</taxon>
        <taxon>Bacillati</taxon>
        <taxon>Bacillota</taxon>
        <taxon>Bacilli</taxon>
        <taxon>Bacillales</taxon>
        <taxon>Paenibacillaceae</taxon>
        <taxon>Brevibacillus</taxon>
    </lineage>
</organism>
<reference evidence="1 2" key="1">
    <citation type="submission" date="2018-10" db="EMBL/GenBank/DDBJ databases">
        <title>Phylogenomics of Brevibacillus.</title>
        <authorList>
            <person name="Dunlap C."/>
        </authorList>
    </citation>
    <scope>NUCLEOTIDE SEQUENCE [LARGE SCALE GENOMIC DNA]</scope>
    <source>
        <strain evidence="1 2">JCM 15774</strain>
    </source>
</reference>
<name>A0A3M8D7X8_9BACL</name>
<gene>
    <name evidence="1" type="ORF">EDM59_15690</name>
</gene>
<accession>A0A3M8D7X8</accession>